<accession>A0A6N6MY01</accession>
<name>A0A6N6MY01_9BACT</name>
<organism evidence="2 3">
    <name type="scientific">Pseudodesulfovibrio senegalensis</name>
    <dbReference type="NCBI Taxonomy" id="1721087"/>
    <lineage>
        <taxon>Bacteria</taxon>
        <taxon>Pseudomonadati</taxon>
        <taxon>Thermodesulfobacteriota</taxon>
        <taxon>Desulfovibrionia</taxon>
        <taxon>Desulfovibrionales</taxon>
        <taxon>Desulfovibrionaceae</taxon>
    </lineage>
</organism>
<dbReference type="RefSeq" id="WP_151151947.1">
    <property type="nucleotide sequence ID" value="NZ_WAIE01000009.1"/>
</dbReference>
<dbReference type="EMBL" id="WAIE01000009">
    <property type="protein sequence ID" value="KAB1438977.1"/>
    <property type="molecule type" value="Genomic_DNA"/>
</dbReference>
<dbReference type="OrthoDB" id="370480at2"/>
<gene>
    <name evidence="2" type="ORF">F8A88_14740</name>
</gene>
<sequence>MIRKWFDSIRKRLRPEHRKRSRVHMGIEAFIEADGVVTPVVTSNLSMNGALCRGLETFESGLACSLIIPLASGVRIAIEGEIVRTTEQGTAIRFRSMGPESFTHLRRMVELNARDADRIENELRGRSS</sequence>
<evidence type="ECO:0000313" key="3">
    <source>
        <dbReference type="Proteomes" id="UP000438699"/>
    </source>
</evidence>
<protein>
    <submittedName>
        <fullName evidence="2">PilZ domain-containing protein</fullName>
    </submittedName>
</protein>
<dbReference type="SUPFAM" id="SSF141371">
    <property type="entry name" value="PilZ domain-like"/>
    <property type="match status" value="1"/>
</dbReference>
<evidence type="ECO:0000313" key="2">
    <source>
        <dbReference type="EMBL" id="KAB1438977.1"/>
    </source>
</evidence>
<dbReference type="Proteomes" id="UP000438699">
    <property type="component" value="Unassembled WGS sequence"/>
</dbReference>
<dbReference type="Pfam" id="PF07238">
    <property type="entry name" value="PilZ"/>
    <property type="match status" value="1"/>
</dbReference>
<comment type="caution">
    <text evidence="2">The sequence shown here is derived from an EMBL/GenBank/DDBJ whole genome shotgun (WGS) entry which is preliminary data.</text>
</comment>
<dbReference type="Gene3D" id="2.40.10.220">
    <property type="entry name" value="predicted glycosyltransferase like domains"/>
    <property type="match status" value="1"/>
</dbReference>
<dbReference type="GO" id="GO:0035438">
    <property type="term" value="F:cyclic-di-GMP binding"/>
    <property type="evidence" value="ECO:0007669"/>
    <property type="project" value="InterPro"/>
</dbReference>
<dbReference type="InterPro" id="IPR009875">
    <property type="entry name" value="PilZ_domain"/>
</dbReference>
<keyword evidence="3" id="KW-1185">Reference proteome</keyword>
<reference evidence="2 3" key="1">
    <citation type="journal article" date="2017" name="Int. J. Syst. Evol. Microbiol.">
        <title>Desulfovibrio senegalensis sp. nov., a mesophilic sulfate reducer isolated from marine sediment.</title>
        <authorList>
            <person name="Thioye A."/>
            <person name="Gam Z.B.A."/>
            <person name="Mbengue M."/>
            <person name="Cayol J.L."/>
            <person name="Joseph-Bartoli M."/>
            <person name="Toure-Kane C."/>
            <person name="Labat M."/>
        </authorList>
    </citation>
    <scope>NUCLEOTIDE SEQUENCE [LARGE SCALE GENOMIC DNA]</scope>
    <source>
        <strain evidence="2 3">DSM 101509</strain>
    </source>
</reference>
<proteinExistence type="predicted"/>
<evidence type="ECO:0000259" key="1">
    <source>
        <dbReference type="Pfam" id="PF07238"/>
    </source>
</evidence>
<feature type="domain" description="PilZ" evidence="1">
    <location>
        <begin position="17"/>
        <end position="110"/>
    </location>
</feature>
<dbReference type="AlphaFoldDB" id="A0A6N6MY01"/>